<evidence type="ECO:0000313" key="13">
    <source>
        <dbReference type="Proteomes" id="UP000735302"/>
    </source>
</evidence>
<dbReference type="GO" id="GO:0016787">
    <property type="term" value="F:hydrolase activity"/>
    <property type="evidence" value="ECO:0007669"/>
    <property type="project" value="UniProtKB-KW"/>
</dbReference>
<dbReference type="InterPro" id="IPR029052">
    <property type="entry name" value="Metallo-depent_PP-like"/>
</dbReference>
<evidence type="ECO:0000256" key="5">
    <source>
        <dbReference type="ARBA" id="ARBA00022723"/>
    </source>
</evidence>
<evidence type="ECO:0000256" key="1">
    <source>
        <dbReference type="ARBA" id="ARBA00001936"/>
    </source>
</evidence>
<dbReference type="GO" id="GO:0006506">
    <property type="term" value="P:GPI anchor biosynthetic process"/>
    <property type="evidence" value="ECO:0007669"/>
    <property type="project" value="InterPro"/>
</dbReference>
<dbReference type="PANTHER" id="PTHR13315:SF0">
    <property type="entry name" value="METALLOPHOSPHOESTERASE 1"/>
    <property type="match status" value="1"/>
</dbReference>
<evidence type="ECO:0000256" key="3">
    <source>
        <dbReference type="ARBA" id="ARBA00008895"/>
    </source>
</evidence>
<gene>
    <name evidence="12" type="ORF">PoB_006761300</name>
</gene>
<keyword evidence="5" id="KW-0479">Metal-binding</keyword>
<dbReference type="EMBL" id="BLXT01007668">
    <property type="protein sequence ID" value="GFO41108.1"/>
    <property type="molecule type" value="Genomic_DNA"/>
</dbReference>
<evidence type="ECO:0000256" key="10">
    <source>
        <dbReference type="SAM" id="MobiDB-lite"/>
    </source>
</evidence>
<dbReference type="GO" id="GO:0016020">
    <property type="term" value="C:membrane"/>
    <property type="evidence" value="ECO:0007669"/>
    <property type="project" value="UniProtKB-SubCell"/>
</dbReference>
<evidence type="ECO:0000256" key="2">
    <source>
        <dbReference type="ARBA" id="ARBA00004141"/>
    </source>
</evidence>
<protein>
    <submittedName>
        <fullName evidence="12">Metallophosphoesterase 1</fullName>
    </submittedName>
</protein>
<dbReference type="AlphaFoldDB" id="A0AAV4DAL5"/>
<comment type="similarity">
    <text evidence="3">Belongs to the metallophosphoesterase superfamily. MPPE1 family.</text>
</comment>
<evidence type="ECO:0000256" key="7">
    <source>
        <dbReference type="ARBA" id="ARBA00022989"/>
    </source>
</evidence>
<evidence type="ECO:0000313" key="12">
    <source>
        <dbReference type="EMBL" id="GFO41108.1"/>
    </source>
</evidence>
<dbReference type="InterPro" id="IPR004843">
    <property type="entry name" value="Calcineurin-like_PHP"/>
</dbReference>
<dbReference type="GO" id="GO:0046872">
    <property type="term" value="F:metal ion binding"/>
    <property type="evidence" value="ECO:0007669"/>
    <property type="project" value="UniProtKB-KW"/>
</dbReference>
<dbReference type="PANTHER" id="PTHR13315">
    <property type="entry name" value="METALLO PHOSPHOESTERASE RELATED"/>
    <property type="match status" value="1"/>
</dbReference>
<comment type="cofactor">
    <cofactor evidence="1">
        <name>Mn(2+)</name>
        <dbReference type="ChEBI" id="CHEBI:29035"/>
    </cofactor>
</comment>
<dbReference type="InterPro" id="IPR033308">
    <property type="entry name" value="PGAP5/Cdc1/Ted1"/>
</dbReference>
<evidence type="ECO:0000259" key="11">
    <source>
        <dbReference type="Pfam" id="PF00149"/>
    </source>
</evidence>
<dbReference type="Pfam" id="PF00149">
    <property type="entry name" value="Metallophos"/>
    <property type="match status" value="1"/>
</dbReference>
<keyword evidence="7" id="KW-1133">Transmembrane helix</keyword>
<evidence type="ECO:0000256" key="9">
    <source>
        <dbReference type="ARBA" id="ARBA00023211"/>
    </source>
</evidence>
<evidence type="ECO:0000256" key="6">
    <source>
        <dbReference type="ARBA" id="ARBA00022801"/>
    </source>
</evidence>
<evidence type="ECO:0000256" key="8">
    <source>
        <dbReference type="ARBA" id="ARBA00023136"/>
    </source>
</evidence>
<dbReference type="SUPFAM" id="SSF56300">
    <property type="entry name" value="Metallo-dependent phosphatases"/>
    <property type="match status" value="1"/>
</dbReference>
<keyword evidence="6" id="KW-0378">Hydrolase</keyword>
<keyword evidence="13" id="KW-1185">Reference proteome</keyword>
<dbReference type="Gene3D" id="3.60.21.10">
    <property type="match status" value="1"/>
</dbReference>
<sequence length="356" mass="41053">MHFSRKLRKFLLFILANRVLRSALIIACFAFYSEVINYFLVLLHCTWPPSQSESNSSESSPTVKNDLKAMFIADTHLLGFRQGHWLDKLRREWQMKQAFQAAVLMHNPDIVFVLGDLFDEGKWCDDDEFYYHASRFRSMFAVPKETDLYVVAGNHDEGFHYMMTGHKHKRFQDEFHSPSVHLVSKKDVKFVLINSMAMEGDGCRICAEAERDLHNLSKHLKALQSCHIEQHFPMYRRSDADCHTLDSAPESEKYAVFREKYDCLDQRSTNLLLSLLEPRLVVTGHTHHGCFRTLPGGIPEWTVSSFSWRNRDNPTFLMVLGRDVSTAYASRTDQEGPVAQDTPGTGTAARVRQQEQ</sequence>
<keyword evidence="9" id="KW-0464">Manganese</keyword>
<keyword evidence="4" id="KW-0812">Transmembrane</keyword>
<feature type="domain" description="Calcineurin-like phosphoesterase" evidence="11">
    <location>
        <begin position="68"/>
        <end position="288"/>
    </location>
</feature>
<feature type="region of interest" description="Disordered" evidence="10">
    <location>
        <begin position="330"/>
        <end position="356"/>
    </location>
</feature>
<proteinExistence type="inferred from homology"/>
<name>A0AAV4DAL5_9GAST</name>
<comment type="subcellular location">
    <subcellularLocation>
        <location evidence="2">Membrane</location>
        <topology evidence="2">Multi-pass membrane protein</topology>
    </subcellularLocation>
</comment>
<reference evidence="12 13" key="1">
    <citation type="journal article" date="2021" name="Elife">
        <title>Chloroplast acquisition without the gene transfer in kleptoplastic sea slugs, Plakobranchus ocellatus.</title>
        <authorList>
            <person name="Maeda T."/>
            <person name="Takahashi S."/>
            <person name="Yoshida T."/>
            <person name="Shimamura S."/>
            <person name="Takaki Y."/>
            <person name="Nagai Y."/>
            <person name="Toyoda A."/>
            <person name="Suzuki Y."/>
            <person name="Arimoto A."/>
            <person name="Ishii H."/>
            <person name="Satoh N."/>
            <person name="Nishiyama T."/>
            <person name="Hasebe M."/>
            <person name="Maruyama T."/>
            <person name="Minagawa J."/>
            <person name="Obokata J."/>
            <person name="Shigenobu S."/>
        </authorList>
    </citation>
    <scope>NUCLEOTIDE SEQUENCE [LARGE SCALE GENOMIC DNA]</scope>
</reference>
<organism evidence="12 13">
    <name type="scientific">Plakobranchus ocellatus</name>
    <dbReference type="NCBI Taxonomy" id="259542"/>
    <lineage>
        <taxon>Eukaryota</taxon>
        <taxon>Metazoa</taxon>
        <taxon>Spiralia</taxon>
        <taxon>Lophotrochozoa</taxon>
        <taxon>Mollusca</taxon>
        <taxon>Gastropoda</taxon>
        <taxon>Heterobranchia</taxon>
        <taxon>Euthyneura</taxon>
        <taxon>Panpulmonata</taxon>
        <taxon>Sacoglossa</taxon>
        <taxon>Placobranchoidea</taxon>
        <taxon>Plakobranchidae</taxon>
        <taxon>Plakobranchus</taxon>
    </lineage>
</organism>
<comment type="caution">
    <text evidence="12">The sequence shown here is derived from an EMBL/GenBank/DDBJ whole genome shotgun (WGS) entry which is preliminary data.</text>
</comment>
<dbReference type="Proteomes" id="UP000735302">
    <property type="component" value="Unassembled WGS sequence"/>
</dbReference>
<keyword evidence="8" id="KW-0472">Membrane</keyword>
<evidence type="ECO:0000256" key="4">
    <source>
        <dbReference type="ARBA" id="ARBA00022692"/>
    </source>
</evidence>
<accession>A0AAV4DAL5</accession>